<feature type="domain" description="Beta-glucuronidase C-terminal" evidence="3">
    <location>
        <begin position="1741"/>
        <end position="1845"/>
    </location>
</feature>
<dbReference type="InterPro" id="IPR013780">
    <property type="entry name" value="Glyco_hydro_b"/>
</dbReference>
<feature type="region of interest" description="Disordered" evidence="1">
    <location>
        <begin position="628"/>
        <end position="655"/>
    </location>
</feature>
<name>A0AAW0BF62_9AGAR</name>
<dbReference type="InterPro" id="IPR017853">
    <property type="entry name" value="GH"/>
</dbReference>
<dbReference type="Gene3D" id="3.20.20.80">
    <property type="entry name" value="Glycosidases"/>
    <property type="match status" value="3"/>
</dbReference>
<dbReference type="PANTHER" id="PTHR36183">
    <property type="entry name" value="BETA-GLUCURONIDASE"/>
    <property type="match status" value="1"/>
</dbReference>
<protein>
    <recommendedName>
        <fullName evidence="3">Beta-glucuronidase C-terminal domain-containing protein</fullName>
    </recommendedName>
</protein>
<dbReference type="EMBL" id="JAWWNJ010000034">
    <property type="protein sequence ID" value="KAK7024767.1"/>
    <property type="molecule type" value="Genomic_DNA"/>
</dbReference>
<dbReference type="InterPro" id="IPR052974">
    <property type="entry name" value="GH79_Enzymes"/>
</dbReference>
<dbReference type="SUPFAM" id="SSF51445">
    <property type="entry name" value="(Trans)glycosidases"/>
    <property type="match status" value="3"/>
</dbReference>
<sequence>MGSPSASNPFRSLCFFSALLLLVGRINAEITLYTTQGVQAVLTTAPGAVYTGVAAYNPGSLTAPAPPNPTVLTTIPIPLQNSGTPNLSIKQKGSFLGFSIEMSVTNQVFPFLNLMANIQQRAGSVMIRVGGNSQESAKLVDDGVIPDGRILTKNLTGVTGTTQTPPLEFSRDLLYLMRNISSFVNIHWFVGIPWFITQPFDTGIIKAADEILGDYLLGLQAGNEPDMYNLHGHRNASYSPFDYGGEMSDLIAQVASEGADPSGRAMTSLVSPSIADFGAWTPEAVWNSGLLATHGDNIAYMSVEKYPRDNCAAMFGAPGNPDIVDPQSVLSLYLTHDAHTQLLQPYLNSTMFAQQVGKPFLMFETNTASCGGFLGISDSFTAALWGIDYALQMAHSNFSGAMFHLGGQNVFYNPFTSPPTNESSFHQWSVGSLYYSALVMAEAMGPSNNTQVLNIGVDNLSSLTPIYGIYENGTPVRVAVINYIDDPSGANTVHAIISIAGATIPSSVKVKYLAAKTVVQKGNYTWAGQVSLFIYPTNSFVFGADDVLRQTFGGIFESDGRPMGQEDIQTVNCDTTAQTCTVDVPAPGMALVFLTDDALTETKGAPATTFSTTVLTKTRNTATIDPAVLSTSNGNRFDSHELAGTSKPPKDAAPRATQASVVVVGVVIGAILAAEITLYRTQGAQAAFSDVPGATYTGVAAYNPTSLIAPAPPNPTVLTTIPINLQNSGTPNLSIKQKGSFIGFSIEMSVTNQVLGKNSTLIQVPFLNLMANIQQRAGSIMVRVGGNTQESAKLVPDGTIPDGRILMKDLTNVTGTTQTPPLEYTRDLLYLMRNISSFVNVHWFIGIPWFIIKPKFDTAIIQAADEILGDYLLGMQAANEPDMYRLNKHRDPTQPYTPYDYGGEMRDFLEQVKGEGMDVQGTTMKKLVAPNIAMYDWTPEQVWDSGLIDNHGENIAWLAVEKYPRHNCALMFGGPNDPGRINPQDVLPLYLTHDEHTKLLQPYLNSTMYAQQVGKPFLMFETNTGSCGGFMGISDSFTAALWGIDYALQLAHSNFSGAMFHLGGQNVFYNPFTSPPTNETSFHQWTVGPIYYSALIMAEAMGASNNTQVFNYGVDNLSGHTPIYGIYENGTPVRVTIINYIDDPSGANTVHAKISVAGRQMPSSVKVKYLAAKTVVQKGGYTWAGQTFGGIFESDGRPMGEEDIKTVECDTNAQTCTVDVPAPGMALVFLNDDAFTEGKGAPAMTFPTTVHTKTHNTATVDPAVLSTSNGNRFNAHELAGTSKPPKSNAIPSASASAMALGFLVGAALTIFGRAAAYAATAAGAAYTGVAAYNPTMLVAPPVPSPAVLTDIPINLQQSGTPGISIKQKGSFFGFSIEMSVSNQVPFLNLMANIVSRAGSVMVRVGGNSQESAELVDDSVIPDGRIITKNLTGVTGRTQTPPLEYRRDLLVMMAKISSLVNVHWFVGIPWFETKPFATAIIKAADELLGDHLLGLQAGNEPDMYHLHGHRGETYSPFDYGGEMNDLLAQVAGEGVDTTGRAMKSLVSPSIATFAWTLQQVWDSGLLDNHGDNIAFLSVEKYPRDNCAAMFGGPNDPGIINPQDVLPLYLTHDAHTQLLEQYLASTAFAQTKGKPFLMFETNSGACGGFMGISDSFTAALWGLDYALQMAHSNFSGAMFHVGGQNVFYNPFTAPPTNESTFHQWTVGPIYYSALVMAEAMGPSNNTQVFNYGVANLSSSTPIYGIYENGVPVRVAIINYLDDPSGASTVHARISVAGRDTPLTSVKVKYLLAKTVVQKGGYTWAGQTFGGNFESDGRPMGEEEIKTVDCDTNTKVCTVDVPAPGMALVFLDDNAFTENKGAPAMTFPTTVHTKTRNTGEFSCSVHPDNQYALPSGLISRL</sequence>
<dbReference type="Pfam" id="PF16862">
    <property type="entry name" value="Glyco_hydro_79C"/>
    <property type="match status" value="3"/>
</dbReference>
<feature type="domain" description="Beta-glucuronidase C-terminal" evidence="3">
    <location>
        <begin position="1124"/>
        <end position="1227"/>
    </location>
</feature>
<evidence type="ECO:0000256" key="2">
    <source>
        <dbReference type="SAM" id="SignalP"/>
    </source>
</evidence>
<keyword evidence="2" id="KW-0732">Signal</keyword>
<evidence type="ECO:0000313" key="4">
    <source>
        <dbReference type="EMBL" id="KAK7024767.1"/>
    </source>
</evidence>
<organism evidence="4 5">
    <name type="scientific">Favolaschia claudopus</name>
    <dbReference type="NCBI Taxonomy" id="2862362"/>
    <lineage>
        <taxon>Eukaryota</taxon>
        <taxon>Fungi</taxon>
        <taxon>Dikarya</taxon>
        <taxon>Basidiomycota</taxon>
        <taxon>Agaricomycotina</taxon>
        <taxon>Agaricomycetes</taxon>
        <taxon>Agaricomycetidae</taxon>
        <taxon>Agaricales</taxon>
        <taxon>Marasmiineae</taxon>
        <taxon>Mycenaceae</taxon>
        <taxon>Favolaschia</taxon>
    </lineage>
</organism>
<dbReference type="Proteomes" id="UP001362999">
    <property type="component" value="Unassembled WGS sequence"/>
</dbReference>
<accession>A0AAW0BF62</accession>
<dbReference type="PANTHER" id="PTHR36183:SF2">
    <property type="entry name" value="BETA-GLUCURONIDASE C-TERMINAL DOMAIN-CONTAINING PROTEIN"/>
    <property type="match status" value="1"/>
</dbReference>
<proteinExistence type="predicted"/>
<evidence type="ECO:0000313" key="5">
    <source>
        <dbReference type="Proteomes" id="UP001362999"/>
    </source>
</evidence>
<keyword evidence="5" id="KW-1185">Reference proteome</keyword>
<gene>
    <name evidence="4" type="ORF">R3P38DRAFT_2530271</name>
</gene>
<comment type="caution">
    <text evidence="4">The sequence shown here is derived from an EMBL/GenBank/DDBJ whole genome shotgun (WGS) entry which is preliminary data.</text>
</comment>
<feature type="chain" id="PRO_5043451998" description="Beta-glucuronidase C-terminal domain-containing protein" evidence="2">
    <location>
        <begin position="29"/>
        <end position="1898"/>
    </location>
</feature>
<reference evidence="4 5" key="1">
    <citation type="journal article" date="2024" name="J Genomics">
        <title>Draft genome sequencing and assembly of Favolaschia claudopus CIRM-BRFM 2984 isolated from oak limbs.</title>
        <authorList>
            <person name="Navarro D."/>
            <person name="Drula E."/>
            <person name="Chaduli D."/>
            <person name="Cazenave R."/>
            <person name="Ahrendt S."/>
            <person name="Wang J."/>
            <person name="Lipzen A."/>
            <person name="Daum C."/>
            <person name="Barry K."/>
            <person name="Grigoriev I.V."/>
            <person name="Favel A."/>
            <person name="Rosso M.N."/>
            <person name="Martin F."/>
        </authorList>
    </citation>
    <scope>NUCLEOTIDE SEQUENCE [LARGE SCALE GENOMIC DNA]</scope>
    <source>
        <strain evidence="4 5">CIRM-BRFM 2984</strain>
    </source>
</reference>
<evidence type="ECO:0000256" key="1">
    <source>
        <dbReference type="SAM" id="MobiDB-lite"/>
    </source>
</evidence>
<dbReference type="Gene3D" id="2.60.40.1180">
    <property type="entry name" value="Golgi alpha-mannosidase II"/>
    <property type="match status" value="1"/>
</dbReference>
<dbReference type="InterPro" id="IPR031728">
    <property type="entry name" value="GlcAase_C"/>
</dbReference>
<evidence type="ECO:0000259" key="3">
    <source>
        <dbReference type="Pfam" id="PF16862"/>
    </source>
</evidence>
<feature type="domain" description="Beta-glucuronidase C-terminal" evidence="3">
    <location>
        <begin position="467"/>
        <end position="529"/>
    </location>
</feature>
<feature type="signal peptide" evidence="2">
    <location>
        <begin position="1"/>
        <end position="28"/>
    </location>
</feature>